<keyword evidence="2" id="KW-0560">Oxidoreductase</keyword>
<dbReference type="OrthoDB" id="40552at2157"/>
<dbReference type="InterPro" id="IPR043144">
    <property type="entry name" value="Mal/L-sulf/L-lact_DH-like_ah"/>
</dbReference>
<dbReference type="PANTHER" id="PTHR11091">
    <property type="entry name" value="OXIDOREDUCTASE-RELATED"/>
    <property type="match status" value="1"/>
</dbReference>
<dbReference type="SUPFAM" id="SSF89733">
    <property type="entry name" value="L-sulfolactate dehydrogenase-like"/>
    <property type="match status" value="1"/>
</dbReference>
<dbReference type="NCBIfam" id="NF040650">
    <property type="entry name" value="sulfolac_dhydr"/>
    <property type="match status" value="1"/>
</dbReference>
<dbReference type="PANTHER" id="PTHR11091:SF0">
    <property type="entry name" value="MALATE DEHYDROGENASE"/>
    <property type="match status" value="1"/>
</dbReference>
<dbReference type="Gene3D" id="1.10.1530.10">
    <property type="match status" value="1"/>
</dbReference>
<evidence type="ECO:0000313" key="4">
    <source>
        <dbReference type="Proteomes" id="UP000007722"/>
    </source>
</evidence>
<dbReference type="AlphaFoldDB" id="D7DTV4"/>
<evidence type="ECO:0000313" key="3">
    <source>
        <dbReference type="EMBL" id="ADI36564.1"/>
    </source>
</evidence>
<gene>
    <name evidence="3" type="ordered locus">Mvol_0905</name>
</gene>
<keyword evidence="4" id="KW-1185">Reference proteome</keyword>
<dbReference type="InParanoid" id="D7DTV4"/>
<dbReference type="STRING" id="456320.Mvol_0905"/>
<dbReference type="HOGENOM" id="CLU_040452_3_1_2"/>
<dbReference type="eggNOG" id="arCOG04874">
    <property type="taxonomic scope" value="Archaea"/>
</dbReference>
<reference evidence="3 4" key="1">
    <citation type="submission" date="2010-05" db="EMBL/GenBank/DDBJ databases">
        <title>Complete sequence of Methanococcus voltae A3.</title>
        <authorList>
            <consortium name="US DOE Joint Genome Institute"/>
            <person name="Lucas S."/>
            <person name="Copeland A."/>
            <person name="Lapidus A."/>
            <person name="Cheng J.-F."/>
            <person name="Bruce D."/>
            <person name="Goodwin L."/>
            <person name="Pitluck S."/>
            <person name="Lowry S."/>
            <person name="Clum A."/>
            <person name="Land M."/>
            <person name="Hauser L."/>
            <person name="Kyrpides N."/>
            <person name="Mikhailova N."/>
            <person name="Whitman W.B."/>
            <person name="Woyke T."/>
        </authorList>
    </citation>
    <scope>NUCLEOTIDE SEQUENCE [LARGE SCALE GENOMIC DNA]</scope>
    <source>
        <strain evidence="4">ATCC BAA-1334 / A3</strain>
    </source>
</reference>
<dbReference type="InterPro" id="IPR053453">
    <property type="entry name" value="LDH2/MDH2_Oxidoreductase"/>
</dbReference>
<sequence>MFITPENQIRLLKQILLKYGVNEKDAQLTAEIFTEADLKGFTSHGIGRFHQTVIGLEAGVIVPNADIKIEKQSPATALINGNLGLGYVIGAYAMDLAIEKAKNVGIGMVSTYNANHFGITGHYSERAMKEGLIGIAITNTEPAMAPYGGTDKILGTNPVAIAIEGNETKFSLDMATASIARGKIFEADRLSKQLPENSALDKNGNPTNDPKEALNGCILPFGGIKGYGIATAIELLSALGGAEVGTNVKGTADPKARCTKGDLFLAINPEFFGGSEIFKNRTDELITELKSSNLLTGFDEILVAGEPEKRIWESKKDGYELDKKLYDKLSKICEKNDIDILKYVK</sequence>
<dbReference type="Proteomes" id="UP000007722">
    <property type="component" value="Chromosome"/>
</dbReference>
<comment type="similarity">
    <text evidence="1">Belongs to the LDH2/MDH2 oxidoreductase family.</text>
</comment>
<protein>
    <submittedName>
        <fullName evidence="3">Malate/L-lactate dehydrogenase</fullName>
    </submittedName>
</protein>
<dbReference type="KEGG" id="mvo:Mvol_0905"/>
<dbReference type="SMR" id="D7DTV4"/>
<dbReference type="EMBL" id="CP002057">
    <property type="protein sequence ID" value="ADI36564.1"/>
    <property type="molecule type" value="Genomic_DNA"/>
</dbReference>
<dbReference type="Pfam" id="PF02615">
    <property type="entry name" value="Ldh_2"/>
    <property type="match status" value="1"/>
</dbReference>
<dbReference type="Gene3D" id="3.30.1370.60">
    <property type="entry name" value="Hypothetical oxidoreductase yiak, domain 2"/>
    <property type="match status" value="1"/>
</dbReference>
<proteinExistence type="inferred from homology"/>
<accession>D7DTV4</accession>
<evidence type="ECO:0000256" key="2">
    <source>
        <dbReference type="ARBA" id="ARBA00023002"/>
    </source>
</evidence>
<dbReference type="InterPro" id="IPR003767">
    <property type="entry name" value="Malate/L-lactate_DH-like"/>
</dbReference>
<organism evidence="3 4">
    <name type="scientific">Methanococcus voltae (strain ATCC BAA-1334 / A3)</name>
    <dbReference type="NCBI Taxonomy" id="456320"/>
    <lineage>
        <taxon>Archaea</taxon>
        <taxon>Methanobacteriati</taxon>
        <taxon>Methanobacteriota</taxon>
        <taxon>Methanomada group</taxon>
        <taxon>Methanococci</taxon>
        <taxon>Methanococcales</taxon>
        <taxon>Methanococcaceae</taxon>
        <taxon>Methanococcus</taxon>
    </lineage>
</organism>
<dbReference type="FunCoup" id="D7DTV4">
    <property type="interactions" value="98"/>
</dbReference>
<dbReference type="GO" id="GO:0016491">
    <property type="term" value="F:oxidoreductase activity"/>
    <property type="evidence" value="ECO:0007669"/>
    <property type="project" value="UniProtKB-KW"/>
</dbReference>
<dbReference type="InterPro" id="IPR043143">
    <property type="entry name" value="Mal/L-sulf/L-lact_DH-like_NADP"/>
</dbReference>
<evidence type="ECO:0000256" key="1">
    <source>
        <dbReference type="ARBA" id="ARBA00006056"/>
    </source>
</evidence>
<dbReference type="InterPro" id="IPR036111">
    <property type="entry name" value="Mal/L-sulfo/L-lacto_DH-like_sf"/>
</dbReference>
<name>D7DTV4_METV3</name>